<gene>
    <name evidence="1" type="ORF">M421DRAFT_15124</name>
</gene>
<feature type="non-terminal residue" evidence="1">
    <location>
        <position position="321"/>
    </location>
</feature>
<accession>A0A6A5R805</accession>
<dbReference type="AlphaFoldDB" id="A0A6A5R805"/>
<dbReference type="OrthoDB" id="3690291at2759"/>
<proteinExistence type="predicted"/>
<name>A0A6A5R805_9PLEO</name>
<evidence type="ECO:0000313" key="1">
    <source>
        <dbReference type="EMBL" id="KAF1923104.1"/>
    </source>
</evidence>
<dbReference type="Proteomes" id="UP000800082">
    <property type="component" value="Unassembled WGS sequence"/>
</dbReference>
<dbReference type="EMBL" id="ML979010">
    <property type="protein sequence ID" value="KAF1923104.1"/>
    <property type="molecule type" value="Genomic_DNA"/>
</dbReference>
<evidence type="ECO:0000313" key="2">
    <source>
        <dbReference type="Proteomes" id="UP000800082"/>
    </source>
</evidence>
<organism evidence="1 2">
    <name type="scientific">Didymella exigua CBS 183.55</name>
    <dbReference type="NCBI Taxonomy" id="1150837"/>
    <lineage>
        <taxon>Eukaryota</taxon>
        <taxon>Fungi</taxon>
        <taxon>Dikarya</taxon>
        <taxon>Ascomycota</taxon>
        <taxon>Pezizomycotina</taxon>
        <taxon>Dothideomycetes</taxon>
        <taxon>Pleosporomycetidae</taxon>
        <taxon>Pleosporales</taxon>
        <taxon>Pleosporineae</taxon>
        <taxon>Didymellaceae</taxon>
        <taxon>Didymella</taxon>
    </lineage>
</organism>
<dbReference type="GeneID" id="54345221"/>
<dbReference type="InterPro" id="IPR022698">
    <property type="entry name" value="OrsD"/>
</dbReference>
<sequence length="321" mass="36925">MELFNTIFEYLPEHCIGVCRAHCQGVLASQLPSHLRRGHGELTAATRKAIVLAAAEHSAWATSANTVALPLPESQPIAYLPVYRDGMRCSMATKDSSQCSYIVRTLRDIQEHCRKEHEWTNPRKRGWQCPEQQNGQPWVEGVWCQKFQPAGPLGRLFEVSQPCDEGIQHAVDEEGDLQRAIEASFLQGTAALQKTQRDTHAQVEADSNRYLWNTWLQRTRWARHLADFDRSWLLRQVRQPGDEEKALERVCWAVEMVIWKAQRASSPEVVGLPATTFIERRETGAPDNEKPFDARQTGKTMKKYSRYWVSVVCYLWRTYQL</sequence>
<reference evidence="1" key="1">
    <citation type="journal article" date="2020" name="Stud. Mycol.">
        <title>101 Dothideomycetes genomes: a test case for predicting lifestyles and emergence of pathogens.</title>
        <authorList>
            <person name="Haridas S."/>
            <person name="Albert R."/>
            <person name="Binder M."/>
            <person name="Bloem J."/>
            <person name="Labutti K."/>
            <person name="Salamov A."/>
            <person name="Andreopoulos B."/>
            <person name="Baker S."/>
            <person name="Barry K."/>
            <person name="Bills G."/>
            <person name="Bluhm B."/>
            <person name="Cannon C."/>
            <person name="Castanera R."/>
            <person name="Culley D."/>
            <person name="Daum C."/>
            <person name="Ezra D."/>
            <person name="Gonzalez J."/>
            <person name="Henrissat B."/>
            <person name="Kuo A."/>
            <person name="Liang C."/>
            <person name="Lipzen A."/>
            <person name="Lutzoni F."/>
            <person name="Magnuson J."/>
            <person name="Mondo S."/>
            <person name="Nolan M."/>
            <person name="Ohm R."/>
            <person name="Pangilinan J."/>
            <person name="Park H.-J."/>
            <person name="Ramirez L."/>
            <person name="Alfaro M."/>
            <person name="Sun H."/>
            <person name="Tritt A."/>
            <person name="Yoshinaga Y."/>
            <person name="Zwiers L.-H."/>
            <person name="Turgeon B."/>
            <person name="Goodwin S."/>
            <person name="Spatafora J."/>
            <person name="Crous P."/>
            <person name="Grigoriev I."/>
        </authorList>
    </citation>
    <scope>NUCLEOTIDE SEQUENCE</scope>
    <source>
        <strain evidence="1">CBS 183.55</strain>
    </source>
</reference>
<keyword evidence="2" id="KW-1185">Reference proteome</keyword>
<dbReference type="Pfam" id="PF12013">
    <property type="entry name" value="OrsD"/>
    <property type="match status" value="1"/>
</dbReference>
<dbReference type="RefSeq" id="XP_033443357.1">
    <property type="nucleotide sequence ID" value="XM_033587575.1"/>
</dbReference>
<protein>
    <submittedName>
        <fullName evidence="1">Uncharacterized protein</fullName>
    </submittedName>
</protein>